<dbReference type="Proteomes" id="UP001172386">
    <property type="component" value="Unassembled WGS sequence"/>
</dbReference>
<evidence type="ECO:0000313" key="1">
    <source>
        <dbReference type="EMBL" id="KAJ9650754.1"/>
    </source>
</evidence>
<name>A0ACC2ZTC2_9EURO</name>
<dbReference type="EMBL" id="JAPDRQ010000312">
    <property type="protein sequence ID" value="KAJ9650754.1"/>
    <property type="molecule type" value="Genomic_DNA"/>
</dbReference>
<gene>
    <name evidence="1" type="ORF">H2198_009947</name>
</gene>
<sequence>MSNAGRDRQNTAAGRSGGRRKSPRKRLVEQEEVVQAGTTPAIHSSLPIPPDPDIEQERVFHRGISGQAESSSVLEQPLSTSSYTKALSLQNRSARGGPGSLKSQPNGSSSPVKSSTTLRRLPKPVIYGQLRKTSGLTHVSNLCHDLDSIIKIHWNRGSDFDSRHYEDPTSVDWKNLLGDDDQRDHFWQEFEYRSVEEVQSCAERLEQSAAAEAAWNDEVHSAILRIALSRNLWLHPASARVGYSNMCHATSTQSRKC</sequence>
<reference evidence="1" key="1">
    <citation type="submission" date="2022-10" db="EMBL/GenBank/DDBJ databases">
        <title>Culturing micro-colonial fungi from biological soil crusts in the Mojave desert and describing Neophaeococcomyces mojavensis, and introducing the new genera and species Taxawa tesnikishii.</title>
        <authorList>
            <person name="Kurbessoian T."/>
            <person name="Stajich J.E."/>
        </authorList>
    </citation>
    <scope>NUCLEOTIDE SEQUENCE</scope>
    <source>
        <strain evidence="1">JES_112</strain>
    </source>
</reference>
<organism evidence="1 2">
    <name type="scientific">Neophaeococcomyces mojaviensis</name>
    <dbReference type="NCBI Taxonomy" id="3383035"/>
    <lineage>
        <taxon>Eukaryota</taxon>
        <taxon>Fungi</taxon>
        <taxon>Dikarya</taxon>
        <taxon>Ascomycota</taxon>
        <taxon>Pezizomycotina</taxon>
        <taxon>Eurotiomycetes</taxon>
        <taxon>Chaetothyriomycetidae</taxon>
        <taxon>Chaetothyriales</taxon>
        <taxon>Chaetothyriales incertae sedis</taxon>
        <taxon>Neophaeococcomyces</taxon>
    </lineage>
</organism>
<evidence type="ECO:0000313" key="2">
    <source>
        <dbReference type="Proteomes" id="UP001172386"/>
    </source>
</evidence>
<keyword evidence="2" id="KW-1185">Reference proteome</keyword>
<protein>
    <submittedName>
        <fullName evidence="1">Uncharacterized protein</fullName>
    </submittedName>
</protein>
<comment type="caution">
    <text evidence="1">The sequence shown here is derived from an EMBL/GenBank/DDBJ whole genome shotgun (WGS) entry which is preliminary data.</text>
</comment>
<proteinExistence type="predicted"/>
<accession>A0ACC2ZTC2</accession>